<feature type="active site" description="Proton acceptor; for dehydratase activity" evidence="4">
    <location>
        <position position="1341"/>
    </location>
</feature>
<dbReference type="InterPro" id="IPR020806">
    <property type="entry name" value="PKS_PP-bd"/>
</dbReference>
<dbReference type="CDD" id="cd00833">
    <property type="entry name" value="PKS"/>
    <property type="match status" value="1"/>
</dbReference>
<dbReference type="InterPro" id="IPR057326">
    <property type="entry name" value="KR_dom"/>
</dbReference>
<dbReference type="Gene3D" id="3.30.70.3290">
    <property type="match status" value="1"/>
</dbReference>
<dbReference type="Gene3D" id="3.10.129.110">
    <property type="entry name" value="Polyketide synthase dehydratase"/>
    <property type="match status" value="1"/>
</dbReference>
<feature type="region of interest" description="N-terminal hotdog fold" evidence="4">
    <location>
        <begin position="1309"/>
        <end position="1433"/>
    </location>
</feature>
<dbReference type="Gene3D" id="3.40.47.10">
    <property type="match status" value="1"/>
</dbReference>
<dbReference type="InterPro" id="IPR036736">
    <property type="entry name" value="ACP-like_sf"/>
</dbReference>
<dbReference type="InterPro" id="IPR036291">
    <property type="entry name" value="NAD(P)-bd_dom_sf"/>
</dbReference>
<dbReference type="InterPro" id="IPR014030">
    <property type="entry name" value="Ketoacyl_synth_N"/>
</dbReference>
<dbReference type="SMART" id="SM00827">
    <property type="entry name" value="PKS_AT"/>
    <property type="match status" value="1"/>
</dbReference>
<dbReference type="Proteomes" id="UP000585638">
    <property type="component" value="Unassembled WGS sequence"/>
</dbReference>
<dbReference type="PROSITE" id="PS52019">
    <property type="entry name" value="PKS_MFAS_DH"/>
    <property type="match status" value="1"/>
</dbReference>
<dbReference type="InterPro" id="IPR020841">
    <property type="entry name" value="PKS_Beta-ketoAc_synthase_dom"/>
</dbReference>
<dbReference type="SMART" id="SM00825">
    <property type="entry name" value="PKS_KS"/>
    <property type="match status" value="1"/>
</dbReference>
<dbReference type="Gene3D" id="3.40.366.10">
    <property type="entry name" value="Malonyl-Coenzyme A Acyl Carrier Protein, domain 2"/>
    <property type="match status" value="1"/>
</dbReference>
<dbReference type="RefSeq" id="WP_184868038.1">
    <property type="nucleotide sequence ID" value="NZ_BAAAWY010000101.1"/>
</dbReference>
<dbReference type="Pfam" id="PF00550">
    <property type="entry name" value="PP-binding"/>
    <property type="match status" value="1"/>
</dbReference>
<evidence type="ECO:0000256" key="4">
    <source>
        <dbReference type="PROSITE-ProRule" id="PRU01363"/>
    </source>
</evidence>
<dbReference type="InterPro" id="IPR001227">
    <property type="entry name" value="Ac_transferase_dom_sf"/>
</dbReference>
<dbReference type="SUPFAM" id="SSF53901">
    <property type="entry name" value="Thiolase-like"/>
    <property type="match status" value="1"/>
</dbReference>
<dbReference type="GO" id="GO:0071770">
    <property type="term" value="P:DIM/DIP cell wall layer assembly"/>
    <property type="evidence" value="ECO:0007669"/>
    <property type="project" value="TreeGrafter"/>
</dbReference>
<dbReference type="Pfam" id="PF16197">
    <property type="entry name" value="KAsynt_C_assoc"/>
    <property type="match status" value="1"/>
</dbReference>
<dbReference type="InterPro" id="IPR049900">
    <property type="entry name" value="PKS_mFAS_DH"/>
</dbReference>
<dbReference type="GO" id="GO:0004312">
    <property type="term" value="F:fatty acid synthase activity"/>
    <property type="evidence" value="ECO:0007669"/>
    <property type="project" value="TreeGrafter"/>
</dbReference>
<dbReference type="SMART" id="SM00822">
    <property type="entry name" value="PKS_KR"/>
    <property type="match status" value="1"/>
</dbReference>
<dbReference type="Gene3D" id="3.40.50.720">
    <property type="entry name" value="NAD(P)-binding Rossmann-like Domain"/>
    <property type="match status" value="1"/>
</dbReference>
<sequence length="1765" mass="187152">MTELLEPIAVIGMAGRFPGARDVTEFWDVLAGGVECVRSASADELLAVGVPPSALDHPDYVPAIALPDGLTDFDAGLFGFTPREATLCDPQIRLFLETAHAALENAGYAPDRLDSVGVFGSAGVNRYHEVYGRSAADELRSASGMSIGTLNNPDYVGTLVSYKFGFRGPSMTVQTACSSSLVAAHLAAQALRSGECDIAVAGGADVELPLGHGHWWAPGSPLSRDGHCRPFDAGATGTVFGSGAGVVVLKLLSDALADGDEIHAVIRSSAINNDGSDKVGFSAPSVRGQAAAVVEAMEMGGFVPSDISYLEAHATGTELGDPVELEALNQAYRQLAGDDLTPGLVPIASVKGNVGHLGHASGVTSLIKVALALRNELIPASVNFTAPNPKLPLDGSPFVVNDRARPWPTAAHRPRLAGVNSLGIGGTNVHMIVGEAPAVTPTSTDDRPRLVVWSARTREALDAYRPALADHFRTMDTDRFDDAVATLQRGRTEHAERAAVVVTDAADAERAVRSWSAPARTTVDTVGFLLPGQGTQYAGMARELYDRDQTFRATFDECLDNLRTHGADVREHWIAADDAELADTRLAQPLLFAVEYALATMWQAWGVRPNWLLGHSIGELTAAAVAGVVDLPDAAALVAGRARSMAAAEPGAMLAVRASEDEIAAHLSDGELSIAVVNGPRQVVLAGAEDRIDACAGRLRDAGIAVRRLRTSHAFHSGRMRAAEPSFLAAFAGVALRAPRIPIVSAATGAPISDEQATDPMFWVGQLSRPVLFGQALDTALADRSALVVEVGPGRVLTELVGDRAVAVPSLPSEAGSDWQAVLDAVGTVWRHGTSVDWSAIDQDRPLRRTVVPGYRYERQRYWLDPVAAPTEAEPQEVVAEGPAAGPGPVVTGVASEFTVPTWVVVDPVQGNDFEHGDTAVALLPSDRDSAVELMVAMQRAGLRVVPLYESTEFRALPDGYELGADVDAGVERALTDLAARGVAVRLLVHALGAAGWEAPSTRSVDRQLAQSFHSLLSLVRHGHRHALGALPGVVVVTRNSVDVSGDEGTEPVKATMHGAMLSLAEEEPRASYKLVDLGRSVDEDLLVAELCASGRTEFVALRGARRWLRGLRPFEASPGGDRTLRRNGVYLITGGLGGLGRAVARELAGTGLRPTLLLLGRSAEADDTRYRAEIEAWERMGSRVAVLQADVTDVRGLRRALDIAASRYGAVNGVFHLAGVPGDGMLHVRSVADAERVLAPKVKGTLVLAEVLATRPALDFFVAFSSRAALAGHRGSGDYAAANAFLDAFVVTDALPGCRKISINWPAWHTVGMAVPAPPAGVVRWRTTLRPDACPVLDEHRINGRALLPGTGHLDLIVRAYRETVATDEEMAVRVEDVVFQRPFVVLAALDWEIDFEPHAAGGHLFRVCSQLPGEDRVVHVQGRIGACASDPEPCDLDALRDRMPDTQPPPRRLPGRRMFLLGPRWSNVTAIRTGGGSASEKLVSLALPEVFAAEAGDHWLHPTLLDSATAHARDTTDGFFLPFGYESVTVHGRLGPELVSHIRRQPGGDELIRADVDVLDPHGRLVVAVTGFTMRRVTDTAFADQEPVATVAADEEPAGIDPDTGTRMLLRLLDSRPPRQVAVSRHRGGRPVPEDLALSVTHVAPPAVAEPVHTARPVVAEATAPETMALRPTPDTSATTTAEPAAPDGSLVGRVTAVFARSLGIPGVDAGDDFFELGGNSLTAVEVMSQIRKEFAVDLSIAALFDYPTIGQLAEELQRRGVA</sequence>
<dbReference type="SUPFAM" id="SSF52151">
    <property type="entry name" value="FabD/lysophospholipase-like"/>
    <property type="match status" value="1"/>
</dbReference>
<dbReference type="PANTHER" id="PTHR43775">
    <property type="entry name" value="FATTY ACID SYNTHASE"/>
    <property type="match status" value="1"/>
</dbReference>
<dbReference type="InterPro" id="IPR009081">
    <property type="entry name" value="PP-bd_ACP"/>
</dbReference>
<dbReference type="CDD" id="cd08953">
    <property type="entry name" value="KR_2_SDR_x"/>
    <property type="match status" value="1"/>
</dbReference>
<evidence type="ECO:0000313" key="9">
    <source>
        <dbReference type="Proteomes" id="UP000585638"/>
    </source>
</evidence>
<keyword evidence="2" id="KW-0597">Phosphoprotein</keyword>
<feature type="domain" description="Carrier" evidence="5">
    <location>
        <begin position="1688"/>
        <end position="1763"/>
    </location>
</feature>
<dbReference type="SMART" id="SM00826">
    <property type="entry name" value="PKS_DH"/>
    <property type="match status" value="1"/>
</dbReference>
<feature type="region of interest" description="C-terminal hotdog fold" evidence="4">
    <location>
        <begin position="1446"/>
        <end position="1585"/>
    </location>
</feature>
<dbReference type="InterPro" id="IPR050091">
    <property type="entry name" value="PKS_NRPS_Biosynth_Enz"/>
</dbReference>
<dbReference type="Pfam" id="PF14765">
    <property type="entry name" value="PS-DH"/>
    <property type="match status" value="1"/>
</dbReference>
<evidence type="ECO:0000256" key="1">
    <source>
        <dbReference type="ARBA" id="ARBA00022450"/>
    </source>
</evidence>
<dbReference type="InterPro" id="IPR042104">
    <property type="entry name" value="PKS_dehydratase_sf"/>
</dbReference>
<dbReference type="Pfam" id="PF02801">
    <property type="entry name" value="Ketoacyl-synt_C"/>
    <property type="match status" value="1"/>
</dbReference>
<feature type="domain" description="PKS/mFAS DH" evidence="7">
    <location>
        <begin position="1309"/>
        <end position="1585"/>
    </location>
</feature>
<dbReference type="SUPFAM" id="SSF47336">
    <property type="entry name" value="ACP-like"/>
    <property type="match status" value="1"/>
</dbReference>
<dbReference type="PROSITE" id="PS50075">
    <property type="entry name" value="CARRIER"/>
    <property type="match status" value="1"/>
</dbReference>
<keyword evidence="9" id="KW-1185">Reference proteome</keyword>
<dbReference type="GO" id="GO:0006633">
    <property type="term" value="P:fatty acid biosynthetic process"/>
    <property type="evidence" value="ECO:0007669"/>
    <property type="project" value="TreeGrafter"/>
</dbReference>
<dbReference type="InterPro" id="IPR013968">
    <property type="entry name" value="PKS_KR"/>
</dbReference>
<dbReference type="InterPro" id="IPR014031">
    <property type="entry name" value="Ketoacyl_synth_C"/>
</dbReference>
<gene>
    <name evidence="8" type="ORF">BJ998_007567</name>
</gene>
<dbReference type="SUPFAM" id="SSF55048">
    <property type="entry name" value="Probable ACP-binding domain of malonyl-CoA ACP transacylase"/>
    <property type="match status" value="1"/>
</dbReference>
<dbReference type="InterPro" id="IPR020807">
    <property type="entry name" value="PKS_DH"/>
</dbReference>
<organism evidence="8 9">
    <name type="scientific">Kutzneria kofuensis</name>
    <dbReference type="NCBI Taxonomy" id="103725"/>
    <lineage>
        <taxon>Bacteria</taxon>
        <taxon>Bacillati</taxon>
        <taxon>Actinomycetota</taxon>
        <taxon>Actinomycetes</taxon>
        <taxon>Pseudonocardiales</taxon>
        <taxon>Pseudonocardiaceae</taxon>
        <taxon>Kutzneria</taxon>
    </lineage>
</organism>
<dbReference type="Pfam" id="PF08659">
    <property type="entry name" value="KR"/>
    <property type="match status" value="1"/>
</dbReference>
<dbReference type="GO" id="GO:0005886">
    <property type="term" value="C:plasma membrane"/>
    <property type="evidence" value="ECO:0007669"/>
    <property type="project" value="TreeGrafter"/>
</dbReference>
<protein>
    <submittedName>
        <fullName evidence="8">Acyl transferase domain-containing protein</fullName>
    </submittedName>
</protein>
<comment type="caution">
    <text evidence="8">The sequence shown here is derived from an EMBL/GenBank/DDBJ whole genome shotgun (WGS) entry which is preliminary data.</text>
</comment>
<dbReference type="SUPFAM" id="SSF51735">
    <property type="entry name" value="NAD(P)-binding Rossmann-fold domains"/>
    <property type="match status" value="2"/>
</dbReference>
<evidence type="ECO:0000256" key="2">
    <source>
        <dbReference type="ARBA" id="ARBA00022553"/>
    </source>
</evidence>
<dbReference type="SMART" id="SM00823">
    <property type="entry name" value="PKS_PP"/>
    <property type="match status" value="1"/>
</dbReference>
<dbReference type="Pfam" id="PF21089">
    <property type="entry name" value="PKS_DH_N"/>
    <property type="match status" value="1"/>
</dbReference>
<dbReference type="InterPro" id="IPR016039">
    <property type="entry name" value="Thiolase-like"/>
</dbReference>
<evidence type="ECO:0000256" key="3">
    <source>
        <dbReference type="ARBA" id="ARBA00022679"/>
    </source>
</evidence>
<feature type="domain" description="Ketosynthase family 3 (KS3)" evidence="6">
    <location>
        <begin position="5"/>
        <end position="435"/>
    </location>
</feature>
<dbReference type="Gene3D" id="1.10.1200.10">
    <property type="entry name" value="ACP-like"/>
    <property type="match status" value="1"/>
</dbReference>
<dbReference type="InterPro" id="IPR016035">
    <property type="entry name" value="Acyl_Trfase/lysoPLipase"/>
</dbReference>
<feature type="active site" description="Proton donor; for dehydratase activity" evidence="4">
    <location>
        <position position="1508"/>
    </location>
</feature>
<dbReference type="InterPro" id="IPR016036">
    <property type="entry name" value="Malonyl_transacylase_ACP-bd"/>
</dbReference>
<dbReference type="GO" id="GO:0031177">
    <property type="term" value="F:phosphopantetheine binding"/>
    <property type="evidence" value="ECO:0007669"/>
    <property type="project" value="InterPro"/>
</dbReference>
<evidence type="ECO:0000259" key="5">
    <source>
        <dbReference type="PROSITE" id="PS50075"/>
    </source>
</evidence>
<evidence type="ECO:0000259" key="7">
    <source>
        <dbReference type="PROSITE" id="PS52019"/>
    </source>
</evidence>
<keyword evidence="1" id="KW-0596">Phosphopantetheine</keyword>
<dbReference type="InterPro" id="IPR014043">
    <property type="entry name" value="Acyl_transferase_dom"/>
</dbReference>
<dbReference type="PANTHER" id="PTHR43775:SF37">
    <property type="entry name" value="SI:DKEY-61P9.11"/>
    <property type="match status" value="1"/>
</dbReference>
<dbReference type="Pfam" id="PF00698">
    <property type="entry name" value="Acyl_transf_1"/>
    <property type="match status" value="1"/>
</dbReference>
<evidence type="ECO:0000313" key="8">
    <source>
        <dbReference type="EMBL" id="MBB5896371.1"/>
    </source>
</evidence>
<dbReference type="InterPro" id="IPR049552">
    <property type="entry name" value="PKS_DH_N"/>
</dbReference>
<keyword evidence="3 8" id="KW-0808">Transferase</keyword>
<reference evidence="8 9" key="1">
    <citation type="submission" date="2020-08" db="EMBL/GenBank/DDBJ databases">
        <title>Sequencing the genomes of 1000 actinobacteria strains.</title>
        <authorList>
            <person name="Klenk H.-P."/>
        </authorList>
    </citation>
    <scope>NUCLEOTIDE SEQUENCE [LARGE SCALE GENOMIC DNA]</scope>
    <source>
        <strain evidence="8 9">DSM 43851</strain>
    </source>
</reference>
<accession>A0A7W9KPJ6</accession>
<dbReference type="PROSITE" id="PS52004">
    <property type="entry name" value="KS3_2"/>
    <property type="match status" value="1"/>
</dbReference>
<dbReference type="Pfam" id="PF00109">
    <property type="entry name" value="ketoacyl-synt"/>
    <property type="match status" value="1"/>
</dbReference>
<name>A0A7W9KPJ6_9PSEU</name>
<evidence type="ECO:0000259" key="6">
    <source>
        <dbReference type="PROSITE" id="PS52004"/>
    </source>
</evidence>
<dbReference type="SMART" id="SM01294">
    <property type="entry name" value="PKS_PP_betabranch"/>
    <property type="match status" value="1"/>
</dbReference>
<dbReference type="GO" id="GO:0005737">
    <property type="term" value="C:cytoplasm"/>
    <property type="evidence" value="ECO:0007669"/>
    <property type="project" value="TreeGrafter"/>
</dbReference>
<proteinExistence type="predicted"/>
<dbReference type="EMBL" id="JACHIR010000001">
    <property type="protein sequence ID" value="MBB5896371.1"/>
    <property type="molecule type" value="Genomic_DNA"/>
</dbReference>
<dbReference type="InterPro" id="IPR032821">
    <property type="entry name" value="PKS_assoc"/>
</dbReference>
<dbReference type="InterPro" id="IPR049551">
    <property type="entry name" value="PKS_DH_C"/>
</dbReference>